<accession>A0A4R1RC64</accession>
<dbReference type="InterPro" id="IPR036249">
    <property type="entry name" value="Thioredoxin-like_sf"/>
</dbReference>
<dbReference type="EMBL" id="SLUP01000010">
    <property type="protein sequence ID" value="TCL63160.1"/>
    <property type="molecule type" value="Genomic_DNA"/>
</dbReference>
<proteinExistence type="predicted"/>
<gene>
    <name evidence="1" type="ORF">EV196_110113</name>
</gene>
<organism evidence="1 2">
    <name type="scientific">Mariniflexile fucanivorans</name>
    <dbReference type="NCBI Taxonomy" id="264023"/>
    <lineage>
        <taxon>Bacteria</taxon>
        <taxon>Pseudomonadati</taxon>
        <taxon>Bacteroidota</taxon>
        <taxon>Flavobacteriia</taxon>
        <taxon>Flavobacteriales</taxon>
        <taxon>Flavobacteriaceae</taxon>
        <taxon>Mariniflexile</taxon>
    </lineage>
</organism>
<evidence type="ECO:0008006" key="3">
    <source>
        <dbReference type="Google" id="ProtNLM"/>
    </source>
</evidence>
<name>A0A4R1RC64_9FLAO</name>
<sequence length="137" mass="15520">MGMIATNDNEIKLYYSSETSIGKQTYAYVTSSEKKVLGVDVSKTNIPGSHWAEIADGLNIEIHKLINTEHPNFVKNYGDKSIDLDQHDWLRILEKHPETLAFPIAIIGKKMVAIHSPSDFVKYMEPDTTNQPKPYNK</sequence>
<dbReference type="OrthoDB" id="1434620at2"/>
<comment type="caution">
    <text evidence="1">The sequence shown here is derived from an EMBL/GenBank/DDBJ whole genome shotgun (WGS) entry which is preliminary data.</text>
</comment>
<protein>
    <recommendedName>
        <fullName evidence="3">Arsenate reductase</fullName>
    </recommendedName>
</protein>
<dbReference type="Proteomes" id="UP000295455">
    <property type="component" value="Unassembled WGS sequence"/>
</dbReference>
<dbReference type="Gene3D" id="3.40.30.10">
    <property type="entry name" value="Glutaredoxin"/>
    <property type="match status" value="1"/>
</dbReference>
<reference evidence="1 2" key="1">
    <citation type="submission" date="2019-03" db="EMBL/GenBank/DDBJ databases">
        <title>Genomic Encyclopedia of Type Strains, Phase IV (KMG-IV): sequencing the most valuable type-strain genomes for metagenomic binning, comparative biology and taxonomic classification.</title>
        <authorList>
            <person name="Goeker M."/>
        </authorList>
    </citation>
    <scope>NUCLEOTIDE SEQUENCE [LARGE SCALE GENOMIC DNA]</scope>
    <source>
        <strain evidence="1 2">DSM 18792</strain>
    </source>
</reference>
<keyword evidence="2" id="KW-1185">Reference proteome</keyword>
<evidence type="ECO:0000313" key="2">
    <source>
        <dbReference type="Proteomes" id="UP000295455"/>
    </source>
</evidence>
<dbReference type="AlphaFoldDB" id="A0A4R1RC64"/>
<dbReference type="SUPFAM" id="SSF52833">
    <property type="entry name" value="Thioredoxin-like"/>
    <property type="match status" value="1"/>
</dbReference>
<evidence type="ECO:0000313" key="1">
    <source>
        <dbReference type="EMBL" id="TCL63160.1"/>
    </source>
</evidence>